<dbReference type="RefSeq" id="WP_069120712.1">
    <property type="nucleotide sequence ID" value="NZ_CBCPHX010000001.1"/>
</dbReference>
<dbReference type="EMBL" id="CP023483">
    <property type="protein sequence ID" value="ATF26885.1"/>
    <property type="molecule type" value="Genomic_DNA"/>
</dbReference>
<dbReference type="STRING" id="2756.BFR44_04810"/>
<dbReference type="InterPro" id="IPR001853">
    <property type="entry name" value="DSBA-like_thioredoxin_dom"/>
</dbReference>
<dbReference type="OrthoDB" id="9799122at2"/>
<dbReference type="Proteomes" id="UP000243591">
    <property type="component" value="Chromosome"/>
</dbReference>
<reference evidence="3" key="2">
    <citation type="submission" date="2018-04" db="EMBL/GenBank/DDBJ databases">
        <authorList>
            <person name="Go L.Y."/>
            <person name="Mitchell J.A."/>
        </authorList>
    </citation>
    <scope>NUCLEOTIDE SEQUENCE</scope>
    <source>
        <strain evidence="3">BSAS1 3</strain>
    </source>
</reference>
<reference evidence="2 4" key="1">
    <citation type="submission" date="2017-09" db="EMBL/GenBank/DDBJ databases">
        <title>Complete Genome Sequences of Two Strains of the Meat Spoilage Bacterium Brochothrix thermosphacta Isolated from Ground Chicken.</title>
        <authorList>
            <person name="Paoli G.C."/>
            <person name="Wijey C."/>
            <person name="Chen C.-Y."/>
            <person name="Nguyen L."/>
            <person name="Yan X."/>
            <person name="Irwin P.L."/>
        </authorList>
    </citation>
    <scope>NUCLEOTIDE SEQUENCE [LARGE SCALE GENOMIC DNA]</scope>
    <source>
        <strain evidence="2 4">BI</strain>
    </source>
</reference>
<evidence type="ECO:0000259" key="1">
    <source>
        <dbReference type="Pfam" id="PF01323"/>
    </source>
</evidence>
<dbReference type="EMBL" id="OUNC01000010">
    <property type="protein sequence ID" value="SPP27650.1"/>
    <property type="molecule type" value="Genomic_DNA"/>
</dbReference>
<sequence>MKVEIWSDYACPFCYIGKRNFEAAVDGDENIEVSYRSFELDPTAPAEKLAPLREMLSEKYNVSVEEADAMNANVINMAKQAGLDYDFDHIKPTNTLKMHRLSHYAREEGKEAELTEKGLDAYFTKGAYLNDNSTLLELADAAGLDSEKAEAVLRSDAYTKGVRDDQQRARDLGISGVPFFLFDGKYAVSGAQPTAQFKAVIQQIKEKEKIAQPEKLIPDAADCADGSCNI</sequence>
<dbReference type="CDD" id="cd03024">
    <property type="entry name" value="DsbA_FrnE"/>
    <property type="match status" value="1"/>
</dbReference>
<organism evidence="2 4">
    <name type="scientific">Brochothrix thermosphacta</name>
    <name type="common">Microbacterium thermosphactum</name>
    <dbReference type="NCBI Taxonomy" id="2756"/>
    <lineage>
        <taxon>Bacteria</taxon>
        <taxon>Bacillati</taxon>
        <taxon>Bacillota</taxon>
        <taxon>Bacilli</taxon>
        <taxon>Bacillales</taxon>
        <taxon>Listeriaceae</taxon>
        <taxon>Brochothrix</taxon>
    </lineage>
</organism>
<proteinExistence type="predicted"/>
<dbReference type="SUPFAM" id="SSF52833">
    <property type="entry name" value="Thioredoxin-like"/>
    <property type="match status" value="1"/>
</dbReference>
<feature type="domain" description="DSBA-like thioredoxin" evidence="1">
    <location>
        <begin position="3"/>
        <end position="202"/>
    </location>
</feature>
<evidence type="ECO:0000313" key="2">
    <source>
        <dbReference type="EMBL" id="ATF26885.1"/>
    </source>
</evidence>
<gene>
    <name evidence="3" type="ORF">BTBSAS_180002</name>
    <name evidence="2" type="ORF">CNY62_11255</name>
</gene>
<evidence type="ECO:0000313" key="5">
    <source>
        <dbReference type="Proteomes" id="UP000270190"/>
    </source>
</evidence>
<reference evidence="5" key="3">
    <citation type="submission" date="2018-04" db="EMBL/GenBank/DDBJ databases">
        <authorList>
            <person name="Illikoud N."/>
        </authorList>
    </citation>
    <scope>NUCLEOTIDE SEQUENCE [LARGE SCALE GENOMIC DNA]</scope>
</reference>
<dbReference type="PANTHER" id="PTHR13887:SF41">
    <property type="entry name" value="THIOREDOXIN SUPERFAMILY PROTEIN"/>
    <property type="match status" value="1"/>
</dbReference>
<keyword evidence="4" id="KW-1185">Reference proteome</keyword>
<dbReference type="GeneID" id="66536350"/>
<protein>
    <submittedName>
        <fullName evidence="2">DsbA family oxidoreductase</fullName>
    </submittedName>
    <submittedName>
        <fullName evidence="3">Putative DSBA oxidoreductase</fullName>
    </submittedName>
</protein>
<dbReference type="AlphaFoldDB" id="A0A1D2L0D1"/>
<name>A0A1D2L0D1_BROTH</name>
<dbReference type="GO" id="GO:0016491">
    <property type="term" value="F:oxidoreductase activity"/>
    <property type="evidence" value="ECO:0007669"/>
    <property type="project" value="InterPro"/>
</dbReference>
<dbReference type="Proteomes" id="UP000270190">
    <property type="component" value="Unassembled WGS sequence"/>
</dbReference>
<evidence type="ECO:0000313" key="4">
    <source>
        <dbReference type="Proteomes" id="UP000243591"/>
    </source>
</evidence>
<dbReference type="InterPro" id="IPR036249">
    <property type="entry name" value="Thioredoxin-like_sf"/>
</dbReference>
<accession>A0A1D2L0D1</accession>
<dbReference type="PANTHER" id="PTHR13887">
    <property type="entry name" value="GLUTATHIONE S-TRANSFERASE KAPPA"/>
    <property type="match status" value="1"/>
</dbReference>
<dbReference type="Gene3D" id="3.40.30.10">
    <property type="entry name" value="Glutaredoxin"/>
    <property type="match status" value="1"/>
</dbReference>
<dbReference type="Pfam" id="PF01323">
    <property type="entry name" value="DSBA"/>
    <property type="match status" value="1"/>
</dbReference>
<evidence type="ECO:0000313" key="3">
    <source>
        <dbReference type="EMBL" id="SPP27650.1"/>
    </source>
</evidence>
<dbReference type="KEGG" id="bths:CNY62_11255"/>